<sequence>MMMFACRDHIYKKSGTAVCNISHFFQRKHETFIFFSFDYYETVQDQDAVMIVYLALNIPVIETTELQMFLCYML</sequence>
<protein>
    <submittedName>
        <fullName evidence="1">Uncharacterized protein</fullName>
    </submittedName>
</protein>
<dbReference type="EMBL" id="HACA01007520">
    <property type="protein sequence ID" value="CDW24881.1"/>
    <property type="molecule type" value="Transcribed_RNA"/>
</dbReference>
<dbReference type="AlphaFoldDB" id="A0A0K2THC1"/>
<name>A0A0K2THC1_LEPSM</name>
<organism evidence="1">
    <name type="scientific">Lepeophtheirus salmonis</name>
    <name type="common">Salmon louse</name>
    <name type="synonym">Caligus salmonis</name>
    <dbReference type="NCBI Taxonomy" id="72036"/>
    <lineage>
        <taxon>Eukaryota</taxon>
        <taxon>Metazoa</taxon>
        <taxon>Ecdysozoa</taxon>
        <taxon>Arthropoda</taxon>
        <taxon>Crustacea</taxon>
        <taxon>Multicrustacea</taxon>
        <taxon>Hexanauplia</taxon>
        <taxon>Copepoda</taxon>
        <taxon>Siphonostomatoida</taxon>
        <taxon>Caligidae</taxon>
        <taxon>Lepeophtheirus</taxon>
    </lineage>
</organism>
<reference evidence="1" key="1">
    <citation type="submission" date="2014-05" db="EMBL/GenBank/DDBJ databases">
        <authorList>
            <person name="Chronopoulou M."/>
        </authorList>
    </citation>
    <scope>NUCLEOTIDE SEQUENCE</scope>
    <source>
        <tissue evidence="1">Whole organism</tissue>
    </source>
</reference>
<proteinExistence type="predicted"/>
<evidence type="ECO:0000313" key="1">
    <source>
        <dbReference type="EMBL" id="CDW24881.1"/>
    </source>
</evidence>
<accession>A0A0K2THC1</accession>